<protein>
    <recommendedName>
        <fullName evidence="5">Peptidase S24-like protein</fullName>
    </recommendedName>
</protein>
<dbReference type="RefSeq" id="WP_132952455.1">
    <property type="nucleotide sequence ID" value="NZ_CALJUB010000060.1"/>
</dbReference>
<reference evidence="1 3" key="1">
    <citation type="submission" date="2019-03" db="EMBL/GenBank/DDBJ databases">
        <title>Genomic Encyclopedia of Type Strains, Phase IV (KMG-IV): sequencing the most valuable type-strain genomes for metagenomic binning, comparative biology and taxonomic classification.</title>
        <authorList>
            <person name="Goeker M."/>
        </authorList>
    </citation>
    <scope>NUCLEOTIDE SEQUENCE [LARGE SCALE GENOMIC DNA]</scope>
    <source>
        <strain evidence="1 3">DSM 17474</strain>
    </source>
</reference>
<evidence type="ECO:0000313" key="4">
    <source>
        <dbReference type="Proteomes" id="UP000829756"/>
    </source>
</evidence>
<dbReference type="EMBL" id="CP091507">
    <property type="protein sequence ID" value="UOO80419.1"/>
    <property type="molecule type" value="Genomic_DNA"/>
</dbReference>
<organism evidence="2 4">
    <name type="scientific">Uruburuella suis</name>
    <dbReference type="NCBI Taxonomy" id="252130"/>
    <lineage>
        <taxon>Bacteria</taxon>
        <taxon>Pseudomonadati</taxon>
        <taxon>Pseudomonadota</taxon>
        <taxon>Betaproteobacteria</taxon>
        <taxon>Neisseriales</taxon>
        <taxon>Neisseriaceae</taxon>
        <taxon>Uruburuella</taxon>
    </lineage>
</organism>
<evidence type="ECO:0008006" key="5">
    <source>
        <dbReference type="Google" id="ProtNLM"/>
    </source>
</evidence>
<dbReference type="KEGG" id="usu:LVJ78_05325"/>
<dbReference type="Proteomes" id="UP000294721">
    <property type="component" value="Unassembled WGS sequence"/>
</dbReference>
<evidence type="ECO:0000313" key="3">
    <source>
        <dbReference type="Proteomes" id="UP000294721"/>
    </source>
</evidence>
<keyword evidence="3" id="KW-1185">Reference proteome</keyword>
<dbReference type="Proteomes" id="UP000829756">
    <property type="component" value="Chromosome"/>
</dbReference>
<gene>
    <name evidence="1" type="ORF">EV680_102102</name>
    <name evidence="2" type="ORF">LVJ78_05325</name>
</gene>
<reference evidence="2" key="2">
    <citation type="submission" date="2021-12" db="EMBL/GenBank/DDBJ databases">
        <authorList>
            <person name="Veyrier F.J."/>
        </authorList>
    </citation>
    <scope>NUCLEOTIDE SEQUENCE</scope>
    <source>
        <strain evidence="2">1258/02</strain>
    </source>
</reference>
<proteinExistence type="predicted"/>
<accession>A0AAE9GWS7</accession>
<evidence type="ECO:0000313" key="2">
    <source>
        <dbReference type="EMBL" id="UOO80419.1"/>
    </source>
</evidence>
<sequence>MNEKTARIGKNSDGLYLLDNGNYPPAICRIGAATTGKLWVINDNPAYPSHTVEPHQIRIIGQVKELFKIERKAV</sequence>
<name>A0AAE9GWS7_9NEIS</name>
<dbReference type="AlphaFoldDB" id="A0AAE9GWS7"/>
<dbReference type="EMBL" id="SLXE01000002">
    <property type="protein sequence ID" value="TCP10204.1"/>
    <property type="molecule type" value="Genomic_DNA"/>
</dbReference>
<evidence type="ECO:0000313" key="1">
    <source>
        <dbReference type="EMBL" id="TCP10204.1"/>
    </source>
</evidence>
<reference evidence="2" key="3">
    <citation type="journal article" date="2022" name="Res Sq">
        <title>Evolution of multicellular longitudinally dividing oral cavity symbionts (Neisseriaceae).</title>
        <authorList>
            <person name="Nyongesa S."/>
            <person name="Weber P."/>
            <person name="Bernet E."/>
            <person name="Pullido F."/>
            <person name="Nieckarz M."/>
            <person name="Delaby M."/>
            <person name="Nieves C."/>
            <person name="Viehboeck T."/>
            <person name="Krause N."/>
            <person name="Rivera-Millot A."/>
            <person name="Nakamura A."/>
            <person name="Vischer N."/>
            <person name="VanNieuwenhze M."/>
            <person name="Brun Y."/>
            <person name="Cava F."/>
            <person name="Bulgheresi S."/>
            <person name="Veyrier F."/>
        </authorList>
    </citation>
    <scope>NUCLEOTIDE SEQUENCE</scope>
    <source>
        <strain evidence="2">1258/02</strain>
    </source>
</reference>